<evidence type="ECO:0000313" key="1">
    <source>
        <dbReference type="EMBL" id="BAR54263.1"/>
    </source>
</evidence>
<protein>
    <submittedName>
        <fullName evidence="1">Uncharacterized protein</fullName>
    </submittedName>
</protein>
<evidence type="ECO:0000313" key="2">
    <source>
        <dbReference type="Proteomes" id="UP000063308"/>
    </source>
</evidence>
<reference evidence="1 2" key="1">
    <citation type="submission" date="2014-11" db="EMBL/GenBank/DDBJ databases">
        <title>Symbiosis island explosion on the genome of extra-slow-growing strains of soybean bradyrhizobia with massive insertion sequences.</title>
        <authorList>
            <person name="Iida T."/>
            <person name="Minamisawa K."/>
        </authorList>
    </citation>
    <scope>NUCLEOTIDE SEQUENCE [LARGE SCALE GENOMIC DNA]</scope>
    <source>
        <strain evidence="1 2">NK6</strain>
    </source>
</reference>
<organism evidence="1 2">
    <name type="scientific">Bradyrhizobium diazoefficiens</name>
    <dbReference type="NCBI Taxonomy" id="1355477"/>
    <lineage>
        <taxon>Bacteria</taxon>
        <taxon>Pseudomonadati</taxon>
        <taxon>Pseudomonadota</taxon>
        <taxon>Alphaproteobacteria</taxon>
        <taxon>Hyphomicrobiales</taxon>
        <taxon>Nitrobacteraceae</taxon>
        <taxon>Bradyrhizobium</taxon>
    </lineage>
</organism>
<dbReference type="Proteomes" id="UP000063308">
    <property type="component" value="Chromosome"/>
</dbReference>
<name>A0A0E4BL51_9BRAD</name>
<sequence>MNESERVQTYFHQFYAVPRERHDDFADQTNDVGIGATRHRTM</sequence>
<dbReference type="AlphaFoldDB" id="A0A0E4BL51"/>
<accession>A0A0E4BL51</accession>
<dbReference type="EMBL" id="AP014685">
    <property type="protein sequence ID" value="BAR54263.1"/>
    <property type="molecule type" value="Genomic_DNA"/>
</dbReference>
<proteinExistence type="predicted"/>
<gene>
    <name evidence="1" type="ORF">NK6_1078</name>
</gene>